<comment type="similarity">
    <text evidence="2 9">Belongs to the ABC-2 integral membrane protein family.</text>
</comment>
<evidence type="ECO:0000256" key="7">
    <source>
        <dbReference type="ARBA" id="ARBA00022989"/>
    </source>
</evidence>
<keyword evidence="5" id="KW-0997">Cell inner membrane</keyword>
<keyword evidence="3 9" id="KW-0813">Transport</keyword>
<keyword evidence="4 9" id="KW-1003">Cell membrane</keyword>
<evidence type="ECO:0000259" key="10">
    <source>
        <dbReference type="PROSITE" id="PS51012"/>
    </source>
</evidence>
<dbReference type="EMBL" id="JBHLWH010000005">
    <property type="protein sequence ID" value="MFC0247226.1"/>
    <property type="molecule type" value="Genomic_DNA"/>
</dbReference>
<accession>A0ABV6F139</accession>
<evidence type="ECO:0000256" key="8">
    <source>
        <dbReference type="ARBA" id="ARBA00023136"/>
    </source>
</evidence>
<dbReference type="Proteomes" id="UP001589766">
    <property type="component" value="Unassembled WGS sequence"/>
</dbReference>
<keyword evidence="8 9" id="KW-0472">Membrane</keyword>
<dbReference type="PANTHER" id="PTHR30413:SF8">
    <property type="entry name" value="TRANSPORT PERMEASE PROTEIN"/>
    <property type="match status" value="1"/>
</dbReference>
<protein>
    <recommendedName>
        <fullName evidence="9">Transport permease protein</fullName>
    </recommendedName>
</protein>
<feature type="transmembrane region" description="Helical" evidence="9">
    <location>
        <begin position="268"/>
        <end position="287"/>
    </location>
</feature>
<evidence type="ECO:0000256" key="5">
    <source>
        <dbReference type="ARBA" id="ARBA00022519"/>
    </source>
</evidence>
<keyword evidence="12" id="KW-1185">Reference proteome</keyword>
<evidence type="ECO:0000256" key="6">
    <source>
        <dbReference type="ARBA" id="ARBA00022692"/>
    </source>
</evidence>
<feature type="transmembrane region" description="Helical" evidence="9">
    <location>
        <begin position="149"/>
        <end position="168"/>
    </location>
</feature>
<evidence type="ECO:0000313" key="12">
    <source>
        <dbReference type="Proteomes" id="UP001589766"/>
    </source>
</evidence>
<evidence type="ECO:0000256" key="9">
    <source>
        <dbReference type="RuleBase" id="RU361157"/>
    </source>
</evidence>
<evidence type="ECO:0000313" key="11">
    <source>
        <dbReference type="EMBL" id="MFC0247226.1"/>
    </source>
</evidence>
<dbReference type="RefSeq" id="WP_366218821.1">
    <property type="nucleotide sequence ID" value="NZ_JBHLWH010000005.1"/>
</dbReference>
<evidence type="ECO:0000256" key="2">
    <source>
        <dbReference type="ARBA" id="ARBA00007783"/>
    </source>
</evidence>
<comment type="caution">
    <text evidence="9">Lacks conserved residue(s) required for the propagation of feature annotation.</text>
</comment>
<comment type="caution">
    <text evidence="11">The sequence shown here is derived from an EMBL/GenBank/DDBJ whole genome shotgun (WGS) entry which is preliminary data.</text>
</comment>
<dbReference type="InterPro" id="IPR013525">
    <property type="entry name" value="ABC2_TM"/>
</dbReference>
<keyword evidence="7 9" id="KW-1133">Transmembrane helix</keyword>
<reference evidence="11 12" key="1">
    <citation type="submission" date="2024-09" db="EMBL/GenBank/DDBJ databases">
        <authorList>
            <person name="Sun Q."/>
            <person name="Mori K."/>
        </authorList>
    </citation>
    <scope>NUCLEOTIDE SEQUENCE [LARGE SCALE GENOMIC DNA]</scope>
    <source>
        <strain evidence="11 12">CCM 7609</strain>
    </source>
</reference>
<comment type="subcellular location">
    <subcellularLocation>
        <location evidence="1">Cell inner membrane</location>
        <topology evidence="1">Multi-pass membrane protein</topology>
    </subcellularLocation>
    <subcellularLocation>
        <location evidence="9">Cell membrane</location>
        <topology evidence="9">Multi-pass membrane protein</topology>
    </subcellularLocation>
</comment>
<sequence>MSVQDSDSAPAGTDSDVVLIDKRPFVRVGARPNIFRYIGQMWSYRHFILFDARARVAGSAANDALGRLWMLLNPILNGATYFLVFGVLLGTGRGIENFLGYLIIGVFMFRYTTSSVTAGSKAIVGNRPVIRAFSFPRATLAVATNVRELISNIPTFLMMFVLVLAIPPSEPITWAWLLFVPALALNFIMNLGLGLFLARLVARWNDVTHLIAFGTRAWLYLSCVFFSADRFAGNEPLTALMNANPMFCVLDIVRDILLYGGMGDPARWLVLGAWALGALVIGGLVFWQAEESYGREQ</sequence>
<gene>
    <name evidence="11" type="ORF">ACFFIO_01785</name>
</gene>
<evidence type="ECO:0000256" key="1">
    <source>
        <dbReference type="ARBA" id="ARBA00004429"/>
    </source>
</evidence>
<feature type="transmembrane region" description="Helical" evidence="9">
    <location>
        <begin position="75"/>
        <end position="92"/>
    </location>
</feature>
<dbReference type="Pfam" id="PF01061">
    <property type="entry name" value="ABC2_membrane"/>
    <property type="match status" value="1"/>
</dbReference>
<proteinExistence type="inferred from homology"/>
<feature type="domain" description="ABC transmembrane type-2" evidence="10">
    <location>
        <begin position="65"/>
        <end position="289"/>
    </location>
</feature>
<evidence type="ECO:0000256" key="3">
    <source>
        <dbReference type="ARBA" id="ARBA00022448"/>
    </source>
</evidence>
<evidence type="ECO:0000256" key="4">
    <source>
        <dbReference type="ARBA" id="ARBA00022475"/>
    </source>
</evidence>
<dbReference type="PANTHER" id="PTHR30413">
    <property type="entry name" value="INNER MEMBRANE TRANSPORT PERMEASE"/>
    <property type="match status" value="1"/>
</dbReference>
<dbReference type="PROSITE" id="PS51012">
    <property type="entry name" value="ABC_TM2"/>
    <property type="match status" value="1"/>
</dbReference>
<organism evidence="11 12">
    <name type="scientific">Citricoccus parietis</name>
    <dbReference type="NCBI Taxonomy" id="592307"/>
    <lineage>
        <taxon>Bacteria</taxon>
        <taxon>Bacillati</taxon>
        <taxon>Actinomycetota</taxon>
        <taxon>Actinomycetes</taxon>
        <taxon>Micrococcales</taxon>
        <taxon>Micrococcaceae</taxon>
        <taxon>Citricoccus</taxon>
    </lineage>
</organism>
<feature type="transmembrane region" description="Helical" evidence="9">
    <location>
        <begin position="210"/>
        <end position="228"/>
    </location>
</feature>
<dbReference type="InterPro" id="IPR047817">
    <property type="entry name" value="ABC2_TM_bact-type"/>
</dbReference>
<feature type="transmembrane region" description="Helical" evidence="9">
    <location>
        <begin position="174"/>
        <end position="198"/>
    </location>
</feature>
<keyword evidence="6 9" id="KW-0812">Transmembrane</keyword>
<name>A0ABV6F139_9MICC</name>